<reference evidence="1 2" key="1">
    <citation type="journal article" date="2021" name="Hortic Res">
        <title>Chromosome-scale assembly of the Dendrobium chrysotoxum genome enhances the understanding of orchid evolution.</title>
        <authorList>
            <person name="Zhang Y."/>
            <person name="Zhang G.Q."/>
            <person name="Zhang D."/>
            <person name="Liu X.D."/>
            <person name="Xu X.Y."/>
            <person name="Sun W.H."/>
            <person name="Yu X."/>
            <person name="Zhu X."/>
            <person name="Wang Z.W."/>
            <person name="Zhao X."/>
            <person name="Zhong W.Y."/>
            <person name="Chen H."/>
            <person name="Yin W.L."/>
            <person name="Huang T."/>
            <person name="Niu S.C."/>
            <person name="Liu Z.J."/>
        </authorList>
    </citation>
    <scope>NUCLEOTIDE SEQUENCE [LARGE SCALE GENOMIC DNA]</scope>
    <source>
        <strain evidence="1">Lindl</strain>
    </source>
</reference>
<protein>
    <submittedName>
        <fullName evidence="1">Uncharacterized protein</fullName>
    </submittedName>
</protein>
<organism evidence="1 2">
    <name type="scientific">Dendrobium chrysotoxum</name>
    <name type="common">Orchid</name>
    <dbReference type="NCBI Taxonomy" id="161865"/>
    <lineage>
        <taxon>Eukaryota</taxon>
        <taxon>Viridiplantae</taxon>
        <taxon>Streptophyta</taxon>
        <taxon>Embryophyta</taxon>
        <taxon>Tracheophyta</taxon>
        <taxon>Spermatophyta</taxon>
        <taxon>Magnoliopsida</taxon>
        <taxon>Liliopsida</taxon>
        <taxon>Asparagales</taxon>
        <taxon>Orchidaceae</taxon>
        <taxon>Epidendroideae</taxon>
        <taxon>Malaxideae</taxon>
        <taxon>Dendrobiinae</taxon>
        <taxon>Dendrobium</taxon>
    </lineage>
</organism>
<accession>A0AAV7GPN3</accession>
<proteinExistence type="predicted"/>
<evidence type="ECO:0000313" key="1">
    <source>
        <dbReference type="EMBL" id="KAH0458292.1"/>
    </source>
</evidence>
<name>A0AAV7GPN3_DENCH</name>
<dbReference type="AlphaFoldDB" id="A0AAV7GPN3"/>
<dbReference type="Proteomes" id="UP000775213">
    <property type="component" value="Unassembled WGS sequence"/>
</dbReference>
<keyword evidence="2" id="KW-1185">Reference proteome</keyword>
<dbReference type="EMBL" id="JAGFBR010000012">
    <property type="protein sequence ID" value="KAH0458292.1"/>
    <property type="molecule type" value="Genomic_DNA"/>
</dbReference>
<gene>
    <name evidence="1" type="ORF">IEQ34_013607</name>
</gene>
<comment type="caution">
    <text evidence="1">The sequence shown here is derived from an EMBL/GenBank/DDBJ whole genome shotgun (WGS) entry which is preliminary data.</text>
</comment>
<sequence length="198" mass="21868">MVLHDDAVVVGEAHLNREDILVTTAIYLQAVALLASPACGNKEDDKLHSNRTNQPRSPSSAFDKFAHVRCVSQPCQTCIYVRHLFDIAFLMKVSRCIIGDNTSSKLVQIDKLYVLLDLTPNIERSASCVEQPNCYHKSKVQMILNNVCESILYLALSSTKVSFGLGYLSTIISLGGVAFNAPKCLTYSIECIKMFGTF</sequence>
<evidence type="ECO:0000313" key="2">
    <source>
        <dbReference type="Proteomes" id="UP000775213"/>
    </source>
</evidence>